<comment type="caution">
    <text evidence="2">The sequence shown here is derived from an EMBL/GenBank/DDBJ whole genome shotgun (WGS) entry which is preliminary data.</text>
</comment>
<keyword evidence="1" id="KW-1133">Transmembrane helix</keyword>
<evidence type="ECO:0000313" key="3">
    <source>
        <dbReference type="Proteomes" id="UP000231436"/>
    </source>
</evidence>
<evidence type="ECO:0000313" key="2">
    <source>
        <dbReference type="EMBL" id="PJE76827.1"/>
    </source>
</evidence>
<dbReference type="InterPro" id="IPR043993">
    <property type="entry name" value="T4SS_pilin"/>
</dbReference>
<dbReference type="AlphaFoldDB" id="A0A2M8LHA7"/>
<feature type="transmembrane region" description="Helical" evidence="1">
    <location>
        <begin position="73"/>
        <end position="98"/>
    </location>
</feature>
<keyword evidence="1" id="KW-0812">Transmembrane</keyword>
<reference evidence="3" key="1">
    <citation type="submission" date="2017-09" db="EMBL/GenBank/DDBJ databases">
        <title>Depth-based differentiation of microbial function through sediment-hosted aquifers and enrichment of novel symbionts in the deep terrestrial subsurface.</title>
        <authorList>
            <person name="Probst A.J."/>
            <person name="Ladd B."/>
            <person name="Jarett J.K."/>
            <person name="Geller-Mcgrath D.E."/>
            <person name="Sieber C.M.K."/>
            <person name="Emerson J.B."/>
            <person name="Anantharaman K."/>
            <person name="Thomas B.C."/>
            <person name="Malmstrom R."/>
            <person name="Stieglmeier M."/>
            <person name="Klingl A."/>
            <person name="Woyke T."/>
            <person name="Ryan C.M."/>
            <person name="Banfield J.F."/>
        </authorList>
    </citation>
    <scope>NUCLEOTIDE SEQUENCE [LARGE SCALE GENOMIC DNA]</scope>
</reference>
<dbReference type="InterPro" id="IPR009045">
    <property type="entry name" value="Zn_M74/Hedgehog-like"/>
</dbReference>
<dbReference type="SUPFAM" id="SSF55166">
    <property type="entry name" value="Hedgehog/DD-peptidase"/>
    <property type="match status" value="1"/>
</dbReference>
<evidence type="ECO:0008006" key="4">
    <source>
        <dbReference type="Google" id="ProtNLM"/>
    </source>
</evidence>
<dbReference type="EMBL" id="PFEU01000010">
    <property type="protein sequence ID" value="PJE76827.1"/>
    <property type="molecule type" value="Genomic_DNA"/>
</dbReference>
<gene>
    <name evidence="2" type="ORF">COV05_02575</name>
</gene>
<dbReference type="Pfam" id="PF18895">
    <property type="entry name" value="T4SS_pilin"/>
    <property type="match status" value="1"/>
</dbReference>
<dbReference type="Proteomes" id="UP000231436">
    <property type="component" value="Unassembled WGS sequence"/>
</dbReference>
<sequence length="399" mass="43325">MKRRIGIPILITLSVLTVTLVFVEPTLAESTPKLITPTLQVDIPTIQFSTATLEDGVLNINYLGDYIAGIYKYLLGISTTIAIVMLMIGGLQWAFGGVSEDSIKKAKDRIKNAITGLVLLLSAYAILLIVNPNLIKLQFPELAVIKAIELPEDGEDTDINTSAAVAPGIEGSTLSSSALSSIIHSHIISNGQTVNSTVLADLYAAADEFYATQGDQMKITSGARTPQRQLEIFYEKCSPTSTSASCNPLVCLNYDYVTNGVFTRKGNGNWGIDGSIETSSKSAFVEDLIDGTKASFCPHTSTIALDIWCELGSYGDYTFDTECMKTLGEIMMKHNFCRLAAEPWHFEYNSLKVSTNCSISQDPCSYTGNSTYNFCTDTNAEGETCTKWKGKKNGECVAY</sequence>
<evidence type="ECO:0000256" key="1">
    <source>
        <dbReference type="SAM" id="Phobius"/>
    </source>
</evidence>
<keyword evidence="1" id="KW-0472">Membrane</keyword>
<proteinExistence type="predicted"/>
<dbReference type="Gene3D" id="3.30.1380.10">
    <property type="match status" value="1"/>
</dbReference>
<organism evidence="2 3">
    <name type="scientific">Candidatus Uhrbacteria bacterium CG10_big_fil_rev_8_21_14_0_10_48_16</name>
    <dbReference type="NCBI Taxonomy" id="1975038"/>
    <lineage>
        <taxon>Bacteria</taxon>
        <taxon>Candidatus Uhriibacteriota</taxon>
    </lineage>
</organism>
<name>A0A2M8LHA7_9BACT</name>
<feature type="transmembrane region" description="Helical" evidence="1">
    <location>
        <begin position="110"/>
        <end position="130"/>
    </location>
</feature>
<accession>A0A2M8LHA7</accession>
<protein>
    <recommendedName>
        <fullName evidence="4">Peptidase M15B domain-containing protein</fullName>
    </recommendedName>
</protein>